<dbReference type="EMBL" id="JAWDGP010007160">
    <property type="protein sequence ID" value="KAK3729071.1"/>
    <property type="molecule type" value="Genomic_DNA"/>
</dbReference>
<accession>A0AAE1CQL1</accession>
<reference evidence="2" key="1">
    <citation type="journal article" date="2023" name="G3 (Bethesda)">
        <title>A reference genome for the long-term kleptoplast-retaining sea slug Elysia crispata morphotype clarki.</title>
        <authorList>
            <person name="Eastman K.E."/>
            <person name="Pendleton A.L."/>
            <person name="Shaikh M.A."/>
            <person name="Suttiyut T."/>
            <person name="Ogas R."/>
            <person name="Tomko P."/>
            <person name="Gavelis G."/>
            <person name="Widhalm J.R."/>
            <person name="Wisecaver J.H."/>
        </authorList>
    </citation>
    <scope>NUCLEOTIDE SEQUENCE</scope>
    <source>
        <strain evidence="2">ECLA1</strain>
    </source>
</reference>
<dbReference type="AlphaFoldDB" id="A0AAE1CQL1"/>
<feature type="compositionally biased region" description="Low complexity" evidence="1">
    <location>
        <begin position="7"/>
        <end position="18"/>
    </location>
</feature>
<keyword evidence="3" id="KW-1185">Reference proteome</keyword>
<sequence length="91" mass="9776">MYPQRFKALAAPDAAGPDKPAKPESLCCFSQEPGNTGTPPGTSIEQVGGPRHGQGASLLASVVRLITRGKTRCWSLDELRWQENEGEHSNS</sequence>
<feature type="region of interest" description="Disordered" evidence="1">
    <location>
        <begin position="1"/>
        <end position="25"/>
    </location>
</feature>
<protein>
    <submittedName>
        <fullName evidence="2">Uncharacterized protein</fullName>
    </submittedName>
</protein>
<dbReference type="Proteomes" id="UP001283361">
    <property type="component" value="Unassembled WGS sequence"/>
</dbReference>
<evidence type="ECO:0000256" key="1">
    <source>
        <dbReference type="SAM" id="MobiDB-lite"/>
    </source>
</evidence>
<name>A0AAE1CQL1_9GAST</name>
<proteinExistence type="predicted"/>
<gene>
    <name evidence="2" type="ORF">RRG08_005444</name>
</gene>
<evidence type="ECO:0000313" key="3">
    <source>
        <dbReference type="Proteomes" id="UP001283361"/>
    </source>
</evidence>
<evidence type="ECO:0000313" key="2">
    <source>
        <dbReference type="EMBL" id="KAK3729071.1"/>
    </source>
</evidence>
<comment type="caution">
    <text evidence="2">The sequence shown here is derived from an EMBL/GenBank/DDBJ whole genome shotgun (WGS) entry which is preliminary data.</text>
</comment>
<organism evidence="2 3">
    <name type="scientific">Elysia crispata</name>
    <name type="common">lettuce slug</name>
    <dbReference type="NCBI Taxonomy" id="231223"/>
    <lineage>
        <taxon>Eukaryota</taxon>
        <taxon>Metazoa</taxon>
        <taxon>Spiralia</taxon>
        <taxon>Lophotrochozoa</taxon>
        <taxon>Mollusca</taxon>
        <taxon>Gastropoda</taxon>
        <taxon>Heterobranchia</taxon>
        <taxon>Euthyneura</taxon>
        <taxon>Panpulmonata</taxon>
        <taxon>Sacoglossa</taxon>
        <taxon>Placobranchoidea</taxon>
        <taxon>Plakobranchidae</taxon>
        <taxon>Elysia</taxon>
    </lineage>
</organism>